<dbReference type="EMBL" id="DQ403581">
    <property type="protein sequence ID" value="ABD75113.1"/>
    <property type="molecule type" value="Genomic_DNA"/>
</dbReference>
<dbReference type="GO" id="GO:0008168">
    <property type="term" value="F:methyltransferase activity"/>
    <property type="evidence" value="ECO:0007669"/>
    <property type="project" value="UniProtKB-KW"/>
</dbReference>
<evidence type="ECO:0000313" key="2">
    <source>
        <dbReference type="EMBL" id="ABD75113.1"/>
    </source>
</evidence>
<protein>
    <submittedName>
        <fullName evidence="2">BstYI methyltransferase</fullName>
    </submittedName>
</protein>
<feature type="non-terminal residue" evidence="2">
    <location>
        <position position="1"/>
    </location>
</feature>
<name>D1CTF9_SINSA</name>
<accession>D1CTF9</accession>
<dbReference type="GO" id="GO:0032259">
    <property type="term" value="P:methylation"/>
    <property type="evidence" value="ECO:0007669"/>
    <property type="project" value="UniProtKB-KW"/>
</dbReference>
<sequence>TGIAAALDGCRFLGADVNEEYCKIAQNRYEMLLDQKLQVRPLDKPVYEPNPRSKVARLPDPQTEVESIP</sequence>
<evidence type="ECO:0000256" key="1">
    <source>
        <dbReference type="SAM" id="MobiDB-lite"/>
    </source>
</evidence>
<feature type="region of interest" description="Disordered" evidence="1">
    <location>
        <begin position="44"/>
        <end position="69"/>
    </location>
</feature>
<proteinExistence type="predicted"/>
<reference evidence="2" key="1">
    <citation type="submission" date="2006-02" db="EMBL/GenBank/DDBJ databases">
        <title>Sampling the accessory genome of the Sinorhizobium genus by suppressive subtractive hybridization.</title>
        <authorList>
            <person name="Moulin L."/>
            <person name="Ghazoui Z."/>
            <person name="Young P."/>
        </authorList>
    </citation>
    <scope>NUCLEOTIDE SEQUENCE</scope>
    <source>
        <strain evidence="2">LMG7837</strain>
    </source>
</reference>
<organism evidence="2">
    <name type="scientific">Sinorhizobium saheli</name>
    <dbReference type="NCBI Taxonomy" id="36856"/>
    <lineage>
        <taxon>Bacteria</taxon>
        <taxon>Pseudomonadati</taxon>
        <taxon>Pseudomonadota</taxon>
        <taxon>Alphaproteobacteria</taxon>
        <taxon>Hyphomicrobiales</taxon>
        <taxon>Rhizobiaceae</taxon>
        <taxon>Sinorhizobium/Ensifer group</taxon>
        <taxon>Sinorhizobium</taxon>
    </lineage>
</organism>
<keyword evidence="2" id="KW-0808">Transferase</keyword>
<keyword evidence="2" id="KW-0489">Methyltransferase</keyword>
<dbReference type="AlphaFoldDB" id="D1CTF9"/>